<comment type="caution">
    <text evidence="2">The sequence shown here is derived from an EMBL/GenBank/DDBJ whole genome shotgun (WGS) entry which is preliminary data.</text>
</comment>
<evidence type="ECO:0000313" key="2">
    <source>
        <dbReference type="EMBL" id="KAF0466810.1"/>
    </source>
</evidence>
<keyword evidence="3" id="KW-1185">Reference proteome</keyword>
<gene>
    <name evidence="2" type="ORF">F8M41_026097</name>
</gene>
<sequence length="611" mass="69436">MSELLSVNKPQEMSASVVNEDIDENWFKNADNLLIDDDVPLDYKLSSAEDVEFLKLLEEADSLKYPGKISAQQEEKEKQQPLQQGNETFLRDFRGDVSERVEETKITQEQADVETKLSEEPVYKFDENDTELLSEEIGLHTADESFNENVIVLEDDDLIDNDNIDDGVIPDDLENESDLYFGKQSPQKENDHPNSGQSRCILEYEGQKNHIYVKSDKCLGELMQDLKNDLINDKAHDCEVVLTFSDSTIDDFRLVLSQDNKYSQEFTLGKIVNVHNKYRKSRDLNTADLHIVMTLQDRFISQYRKYDDVAGERAQNPIIVGDSSPEPFDEGDNVSPTSPGEDVTTKMGQVSETGNSFLKPSKDASLPLSKDVNDEQFSGIREVNDDLPPYSGDEDDVSVWENDEHEFYDEDSQTYNQTQGTYSETDELYVGTQESYVGLGEDDEVKQLDEQLESNDLPSDKNNELSEDIFNEDSLNDINDLAENFDESSSYYDQTLDNSNITKGDIDVETSEINEQNISKESKEPEEDNDDNIPSISEFGDGKEYDFSSVYDSKENDLLDSEWVADYNASEFDPTINDNEISDSETIVSQGKRERPDADDNEDANKKARID</sequence>
<dbReference type="OrthoDB" id="2373474at2759"/>
<proteinExistence type="predicted"/>
<reference evidence="2 3" key="1">
    <citation type="journal article" date="2019" name="Environ. Microbiol.">
        <title>At the nexus of three kingdoms: the genome of the mycorrhizal fungus Gigaspora margarita provides insights into plant, endobacterial and fungal interactions.</title>
        <authorList>
            <person name="Venice F."/>
            <person name="Ghignone S."/>
            <person name="Salvioli di Fossalunga A."/>
            <person name="Amselem J."/>
            <person name="Novero M."/>
            <person name="Xianan X."/>
            <person name="Sedzielewska Toro K."/>
            <person name="Morin E."/>
            <person name="Lipzen A."/>
            <person name="Grigoriev I.V."/>
            <person name="Henrissat B."/>
            <person name="Martin F.M."/>
            <person name="Bonfante P."/>
        </authorList>
    </citation>
    <scope>NUCLEOTIDE SEQUENCE [LARGE SCALE GENOMIC DNA]</scope>
    <source>
        <strain evidence="2 3">BEG34</strain>
    </source>
</reference>
<organism evidence="2 3">
    <name type="scientific">Gigaspora margarita</name>
    <dbReference type="NCBI Taxonomy" id="4874"/>
    <lineage>
        <taxon>Eukaryota</taxon>
        <taxon>Fungi</taxon>
        <taxon>Fungi incertae sedis</taxon>
        <taxon>Mucoromycota</taxon>
        <taxon>Glomeromycotina</taxon>
        <taxon>Glomeromycetes</taxon>
        <taxon>Diversisporales</taxon>
        <taxon>Gigasporaceae</taxon>
        <taxon>Gigaspora</taxon>
    </lineage>
</organism>
<dbReference type="Proteomes" id="UP000439903">
    <property type="component" value="Unassembled WGS sequence"/>
</dbReference>
<name>A0A8H4AAJ2_GIGMA</name>
<feature type="region of interest" description="Disordered" evidence="1">
    <location>
        <begin position="317"/>
        <end position="347"/>
    </location>
</feature>
<dbReference type="Pfam" id="PF10336">
    <property type="entry name" value="DUF2420"/>
    <property type="match status" value="1"/>
</dbReference>
<evidence type="ECO:0000313" key="3">
    <source>
        <dbReference type="Proteomes" id="UP000439903"/>
    </source>
</evidence>
<feature type="compositionally biased region" description="Polar residues" evidence="1">
    <location>
        <begin position="487"/>
        <end position="502"/>
    </location>
</feature>
<feature type="region of interest" description="Disordered" evidence="1">
    <location>
        <begin position="571"/>
        <end position="611"/>
    </location>
</feature>
<dbReference type="AlphaFoldDB" id="A0A8H4AAJ2"/>
<accession>A0A8H4AAJ2</accession>
<evidence type="ECO:0000256" key="1">
    <source>
        <dbReference type="SAM" id="MobiDB-lite"/>
    </source>
</evidence>
<feature type="compositionally biased region" description="Polar residues" evidence="1">
    <location>
        <begin position="576"/>
        <end position="589"/>
    </location>
</feature>
<feature type="compositionally biased region" description="Basic and acidic residues" evidence="1">
    <location>
        <begin position="591"/>
        <end position="611"/>
    </location>
</feature>
<dbReference type="EMBL" id="WTPW01000960">
    <property type="protein sequence ID" value="KAF0466810.1"/>
    <property type="molecule type" value="Genomic_DNA"/>
</dbReference>
<feature type="region of interest" description="Disordered" evidence="1">
    <location>
        <begin position="486"/>
        <end position="548"/>
    </location>
</feature>
<dbReference type="InterPro" id="IPR018822">
    <property type="entry name" value="UPF0646"/>
</dbReference>
<protein>
    <submittedName>
        <fullName evidence="2">Uncharacterized protein</fullName>
    </submittedName>
</protein>